<feature type="compositionally biased region" description="Polar residues" evidence="1">
    <location>
        <begin position="338"/>
        <end position="353"/>
    </location>
</feature>
<reference evidence="2" key="1">
    <citation type="journal article" date="2016" name="Nat. Commun.">
        <title>The channel catfish genome sequence provides insights into the evolution of scale formation in teleosts.</title>
        <authorList>
            <person name="Liu Z."/>
            <person name="Liu S."/>
            <person name="Yao J."/>
            <person name="Bao L."/>
            <person name="Zhang J."/>
            <person name="Li Y."/>
            <person name="Jiang C."/>
            <person name="Sun L."/>
            <person name="Wang R."/>
            <person name="Zhang Y."/>
            <person name="Zhou T."/>
            <person name="Zeng Q."/>
            <person name="Fu Q."/>
            <person name="Gao S."/>
            <person name="Li N."/>
            <person name="Koren S."/>
            <person name="Jiang Y."/>
            <person name="Zimin A."/>
            <person name="Xu P."/>
            <person name="Phillippy A.M."/>
            <person name="Geng X."/>
            <person name="Song L."/>
            <person name="Sun F."/>
            <person name="Li C."/>
            <person name="Wang X."/>
            <person name="Chen A."/>
            <person name="Jin Y."/>
            <person name="Yuan Z."/>
            <person name="Yang Y."/>
            <person name="Tan S."/>
            <person name="Peatman E."/>
            <person name="Lu J."/>
            <person name="Qin Z."/>
            <person name="Dunham R."/>
            <person name="Li Z."/>
            <person name="Sonstegard T."/>
            <person name="Feng J."/>
            <person name="Danzmann R.G."/>
            <person name="Schroeder S."/>
            <person name="Scheffler B."/>
            <person name="Duke M.V."/>
            <person name="Ballard L."/>
            <person name="Kucuktas H."/>
            <person name="Kaltenboeck L."/>
            <person name="Liu H."/>
            <person name="Armbruster J."/>
            <person name="Xie Y."/>
            <person name="Kirby M.L."/>
            <person name="Tian Y."/>
            <person name="Flanagan M.E."/>
            <person name="Mu W."/>
            <person name="Waldbieser G.C."/>
        </authorList>
    </citation>
    <scope>NUCLEOTIDE SEQUENCE [LARGE SCALE GENOMIC DNA]</scope>
    <source>
        <strain evidence="2">SDA103</strain>
    </source>
</reference>
<feature type="region of interest" description="Disordered" evidence="1">
    <location>
        <begin position="338"/>
        <end position="369"/>
    </location>
</feature>
<evidence type="ECO:0000313" key="2">
    <source>
        <dbReference type="Proteomes" id="UP000221080"/>
    </source>
</evidence>
<dbReference type="OrthoDB" id="9936533at2759"/>
<dbReference type="RefSeq" id="XP_017349203.1">
    <property type="nucleotide sequence ID" value="XM_017493714.3"/>
</dbReference>
<feature type="region of interest" description="Disordered" evidence="1">
    <location>
        <begin position="24"/>
        <end position="45"/>
    </location>
</feature>
<evidence type="ECO:0000256" key="1">
    <source>
        <dbReference type="SAM" id="MobiDB-lite"/>
    </source>
</evidence>
<reference evidence="3 4" key="2">
    <citation type="submission" date="2025-04" db="UniProtKB">
        <authorList>
            <consortium name="RefSeq"/>
        </authorList>
    </citation>
    <scope>IDENTIFICATION</scope>
    <source>
        <tissue evidence="3 4">Blood</tissue>
    </source>
</reference>
<accession>A0A2D0T2R0</accession>
<evidence type="ECO:0000313" key="4">
    <source>
        <dbReference type="RefSeq" id="XP_017349203.1"/>
    </source>
</evidence>
<feature type="region of interest" description="Disordered" evidence="1">
    <location>
        <begin position="165"/>
        <end position="189"/>
    </location>
</feature>
<dbReference type="Proteomes" id="UP000221080">
    <property type="component" value="Chromosome 19"/>
</dbReference>
<dbReference type="RefSeq" id="XP_017349202.1">
    <property type="nucleotide sequence ID" value="XM_017493713.3"/>
</dbReference>
<dbReference type="KEGG" id="ipu:108279454"/>
<evidence type="ECO:0000313" key="3">
    <source>
        <dbReference type="RefSeq" id="XP_017349202.1"/>
    </source>
</evidence>
<dbReference type="AlphaFoldDB" id="A0A2D0T2R0"/>
<protein>
    <submittedName>
        <fullName evidence="3 4">Uncharacterized protein si:dkey-39a18.1</fullName>
    </submittedName>
</protein>
<organism evidence="2 4">
    <name type="scientific">Ictalurus punctatus</name>
    <name type="common">Channel catfish</name>
    <name type="synonym">Silurus punctatus</name>
    <dbReference type="NCBI Taxonomy" id="7998"/>
    <lineage>
        <taxon>Eukaryota</taxon>
        <taxon>Metazoa</taxon>
        <taxon>Chordata</taxon>
        <taxon>Craniata</taxon>
        <taxon>Vertebrata</taxon>
        <taxon>Euteleostomi</taxon>
        <taxon>Actinopterygii</taxon>
        <taxon>Neopterygii</taxon>
        <taxon>Teleostei</taxon>
        <taxon>Ostariophysi</taxon>
        <taxon>Siluriformes</taxon>
        <taxon>Ictaluridae</taxon>
        <taxon>Ictalurus</taxon>
    </lineage>
</organism>
<dbReference type="OMA" id="IPCHQDQ"/>
<name>A0A2D0T2R0_ICTPU</name>
<sequence length="369" mass="41555">MGITDKHTIMEEPANWPTEVHFHKTNHRRMRRSQSPSREVSPVPSYFSEPVSIRKHKDVTCRLPHLIKGAHQDEDDDDDDDIQSLKSLPTLMNTLASDPKVNRSHTVRKGQGISDLSLPLLVTSKCTLLVKGTGYTRAEGFLPAIKSTVLERPPCRAGCRPDKVEMGSTQHPRPVGHPQYTPLSESRRPEKTWNIKASRQHLPSFSSNEVSLGPRITFHSPVVQGVYPITADLMKESRHNAQACQPLRPVLKKGQVLNRGTLHCLLEESYLPCSNDPHLLEPFSGFEEHLCHQLHHSPLPCRSALPHVNSHHVFQLETMLPVPQGICSSLMQRTVELSNPQEKQLPSITMTRPTPSPKHLRNTENRHVA</sequence>
<evidence type="ECO:0000313" key="5">
    <source>
        <dbReference type="RefSeq" id="XP_053544075.1"/>
    </source>
</evidence>
<keyword evidence="2" id="KW-1185">Reference proteome</keyword>
<dbReference type="GeneID" id="108279454"/>
<dbReference type="RefSeq" id="XP_053544075.1">
    <property type="nucleotide sequence ID" value="XM_053688100.1"/>
</dbReference>
<proteinExistence type="predicted"/>
<gene>
    <name evidence="3 4 5" type="primary">si:dkey-39a18.1</name>
</gene>